<keyword evidence="2" id="KW-0472">Membrane</keyword>
<accession>A0ABP0MXX3</accession>
<evidence type="ECO:0000256" key="2">
    <source>
        <dbReference type="SAM" id="Phobius"/>
    </source>
</evidence>
<feature type="compositionally biased region" description="Polar residues" evidence="1">
    <location>
        <begin position="85"/>
        <end position="96"/>
    </location>
</feature>
<evidence type="ECO:0000313" key="4">
    <source>
        <dbReference type="Proteomes" id="UP001642464"/>
    </source>
</evidence>
<gene>
    <name evidence="3" type="ORF">SCF082_LOCUS30378</name>
</gene>
<evidence type="ECO:0000256" key="1">
    <source>
        <dbReference type="SAM" id="MobiDB-lite"/>
    </source>
</evidence>
<feature type="transmembrane region" description="Helical" evidence="2">
    <location>
        <begin position="12"/>
        <end position="34"/>
    </location>
</feature>
<keyword evidence="2" id="KW-0812">Transmembrane</keyword>
<feature type="compositionally biased region" description="Basic and acidic residues" evidence="1">
    <location>
        <begin position="67"/>
        <end position="84"/>
    </location>
</feature>
<keyword evidence="2" id="KW-1133">Transmembrane helix</keyword>
<reference evidence="3 4" key="1">
    <citation type="submission" date="2024-02" db="EMBL/GenBank/DDBJ databases">
        <authorList>
            <person name="Chen Y."/>
            <person name="Shah S."/>
            <person name="Dougan E. K."/>
            <person name="Thang M."/>
            <person name="Chan C."/>
        </authorList>
    </citation>
    <scope>NUCLEOTIDE SEQUENCE [LARGE SCALE GENOMIC DNA]</scope>
</reference>
<sequence>MGVLSFLARRPLSAGVPLVLVTHLLAAAAGALFWHAAPRLAIDIPFTDSELVIFEGGSGARLASAAEDLRTRTTERDEARRSRDQWQASYRQSETNRSAERQRAADRIASLEADHAIELEAARQAAANAVRIIYREPEFDDTNCPLRSMFGNDELRDAIGAI</sequence>
<feature type="non-terminal residue" evidence="3">
    <location>
        <position position="162"/>
    </location>
</feature>
<comment type="caution">
    <text evidence="3">The sequence shown here is derived from an EMBL/GenBank/DDBJ whole genome shotgun (WGS) entry which is preliminary data.</text>
</comment>
<evidence type="ECO:0008006" key="5">
    <source>
        <dbReference type="Google" id="ProtNLM"/>
    </source>
</evidence>
<protein>
    <recommendedName>
        <fullName evidence="5">Metal-dependent phosphohydrolase 7TM extracellular domain-containing protein</fullName>
    </recommendedName>
</protein>
<feature type="region of interest" description="Disordered" evidence="1">
    <location>
        <begin position="65"/>
        <end position="102"/>
    </location>
</feature>
<name>A0ABP0MXX3_9DINO</name>
<keyword evidence="4" id="KW-1185">Reference proteome</keyword>
<proteinExistence type="predicted"/>
<dbReference type="EMBL" id="CAXAMM010025054">
    <property type="protein sequence ID" value="CAK9056367.1"/>
    <property type="molecule type" value="Genomic_DNA"/>
</dbReference>
<organism evidence="3 4">
    <name type="scientific">Durusdinium trenchii</name>
    <dbReference type="NCBI Taxonomy" id="1381693"/>
    <lineage>
        <taxon>Eukaryota</taxon>
        <taxon>Sar</taxon>
        <taxon>Alveolata</taxon>
        <taxon>Dinophyceae</taxon>
        <taxon>Suessiales</taxon>
        <taxon>Symbiodiniaceae</taxon>
        <taxon>Durusdinium</taxon>
    </lineage>
</organism>
<evidence type="ECO:0000313" key="3">
    <source>
        <dbReference type="EMBL" id="CAK9056367.1"/>
    </source>
</evidence>
<dbReference type="Proteomes" id="UP001642464">
    <property type="component" value="Unassembled WGS sequence"/>
</dbReference>